<dbReference type="EC" id="2.7.4.3" evidence="5 7"/>
<comment type="domain">
    <text evidence="5">Consists of three domains, a large central CORE domain and two small peripheral domains, NMPbind and LID, which undergo movements during catalysis. The LID domain closes over the site of phosphoryl transfer upon ATP binding. Assembling and dissambling the active center during each catalytic cycle provides an effective means to prevent ATP hydrolysis.</text>
</comment>
<feature type="binding site" evidence="5">
    <location>
        <begin position="57"/>
        <end position="59"/>
    </location>
    <ligand>
        <name>AMP</name>
        <dbReference type="ChEBI" id="CHEBI:456215"/>
    </ligand>
</feature>
<dbReference type="Pfam" id="PF00406">
    <property type="entry name" value="ADK"/>
    <property type="match status" value="1"/>
</dbReference>
<dbReference type="NCBIfam" id="NF001380">
    <property type="entry name" value="PRK00279.1-2"/>
    <property type="match status" value="1"/>
</dbReference>
<dbReference type="Gene3D" id="3.40.50.300">
    <property type="entry name" value="P-loop containing nucleotide triphosphate hydrolases"/>
    <property type="match status" value="1"/>
</dbReference>
<dbReference type="Pfam" id="PF05191">
    <property type="entry name" value="ADK_lid"/>
    <property type="match status" value="1"/>
</dbReference>
<dbReference type="SUPFAM" id="SSF52540">
    <property type="entry name" value="P-loop containing nucleoside triphosphate hydrolases"/>
    <property type="match status" value="1"/>
</dbReference>
<reference evidence="9 10" key="1">
    <citation type="journal article" date="2020" name="Microorganisms">
        <title>Osmotic Adaptation and Compatible Solute Biosynthesis of Phototrophic Bacteria as Revealed from Genome Analyses.</title>
        <authorList>
            <person name="Imhoff J.F."/>
            <person name="Rahn T."/>
            <person name="Kunzel S."/>
            <person name="Keller A."/>
            <person name="Neulinger S.C."/>
        </authorList>
    </citation>
    <scope>NUCLEOTIDE SEQUENCE [LARGE SCALE GENOMIC DNA]</scope>
    <source>
        <strain evidence="9 10">DSM 15116</strain>
    </source>
</reference>
<dbReference type="InterPro" id="IPR033690">
    <property type="entry name" value="Adenylat_kinase_CS"/>
</dbReference>
<evidence type="ECO:0000256" key="3">
    <source>
        <dbReference type="ARBA" id="ARBA00022741"/>
    </source>
</evidence>
<accession>A0ABS1E6D0</accession>
<evidence type="ECO:0000256" key="2">
    <source>
        <dbReference type="ARBA" id="ARBA00022727"/>
    </source>
</evidence>
<evidence type="ECO:0000256" key="1">
    <source>
        <dbReference type="ARBA" id="ARBA00022679"/>
    </source>
</evidence>
<evidence type="ECO:0000259" key="8">
    <source>
        <dbReference type="Pfam" id="PF05191"/>
    </source>
</evidence>
<dbReference type="NCBIfam" id="NF001381">
    <property type="entry name" value="PRK00279.1-3"/>
    <property type="match status" value="1"/>
</dbReference>
<feature type="region of interest" description="LID" evidence="5">
    <location>
        <begin position="122"/>
        <end position="159"/>
    </location>
</feature>
<feature type="binding site" evidence="5">
    <location>
        <position position="123"/>
    </location>
    <ligand>
        <name>ATP</name>
        <dbReference type="ChEBI" id="CHEBI:30616"/>
    </ligand>
</feature>
<dbReference type="InterPro" id="IPR000850">
    <property type="entry name" value="Adenylat/UMP-CMP_kin"/>
</dbReference>
<evidence type="ECO:0000313" key="9">
    <source>
        <dbReference type="EMBL" id="MBK1727296.1"/>
    </source>
</evidence>
<feature type="binding site" evidence="5">
    <location>
        <begin position="85"/>
        <end position="88"/>
    </location>
    <ligand>
        <name>AMP</name>
        <dbReference type="ChEBI" id="CHEBI:456215"/>
    </ligand>
</feature>
<keyword evidence="2 5" id="KW-0545">Nucleotide biosynthesis</keyword>
<organism evidence="9 10">
    <name type="scientific">Halorhodospira neutriphila</name>
    <dbReference type="NCBI Taxonomy" id="168379"/>
    <lineage>
        <taxon>Bacteria</taxon>
        <taxon>Pseudomonadati</taxon>
        <taxon>Pseudomonadota</taxon>
        <taxon>Gammaproteobacteria</taxon>
        <taxon>Chromatiales</taxon>
        <taxon>Ectothiorhodospiraceae</taxon>
        <taxon>Halorhodospira</taxon>
    </lineage>
</organism>
<dbReference type="PRINTS" id="PR00094">
    <property type="entry name" value="ADENYLTKNASE"/>
</dbReference>
<feature type="binding site" evidence="5">
    <location>
        <begin position="10"/>
        <end position="15"/>
    </location>
    <ligand>
        <name>ATP</name>
        <dbReference type="ChEBI" id="CHEBI:30616"/>
    </ligand>
</feature>
<comment type="subcellular location">
    <subcellularLocation>
        <location evidence="5 7">Cytoplasm</location>
    </subcellularLocation>
</comment>
<dbReference type="PROSITE" id="PS00113">
    <property type="entry name" value="ADENYLATE_KINASE"/>
    <property type="match status" value="1"/>
</dbReference>
<dbReference type="InterPro" id="IPR007862">
    <property type="entry name" value="Adenylate_kinase_lid-dom"/>
</dbReference>
<comment type="pathway">
    <text evidence="5">Purine metabolism; AMP biosynthesis via salvage pathway; AMP from ADP: step 1/1.</text>
</comment>
<dbReference type="NCBIfam" id="NF001379">
    <property type="entry name" value="PRK00279.1-1"/>
    <property type="match status" value="1"/>
</dbReference>
<comment type="function">
    <text evidence="5">Catalyzes the reversible transfer of the terminal phosphate group between ATP and AMP. Plays an important role in cellular energy homeostasis and in adenine nucleotide metabolism.</text>
</comment>
<comment type="catalytic activity">
    <reaction evidence="5 7">
        <text>AMP + ATP = 2 ADP</text>
        <dbReference type="Rhea" id="RHEA:12973"/>
        <dbReference type="ChEBI" id="CHEBI:30616"/>
        <dbReference type="ChEBI" id="CHEBI:456215"/>
        <dbReference type="ChEBI" id="CHEBI:456216"/>
        <dbReference type="EC" id="2.7.4.3"/>
    </reaction>
</comment>
<dbReference type="NCBIfam" id="TIGR01351">
    <property type="entry name" value="adk"/>
    <property type="match status" value="1"/>
</dbReference>
<evidence type="ECO:0000313" key="10">
    <source>
        <dbReference type="Proteomes" id="UP000738126"/>
    </source>
</evidence>
<dbReference type="NCBIfam" id="NF011100">
    <property type="entry name" value="PRK14527.1"/>
    <property type="match status" value="1"/>
</dbReference>
<feature type="binding site" evidence="5">
    <location>
        <position position="156"/>
    </location>
    <ligand>
        <name>AMP</name>
        <dbReference type="ChEBI" id="CHEBI:456215"/>
    </ligand>
</feature>
<feature type="binding site" evidence="5">
    <location>
        <position position="203"/>
    </location>
    <ligand>
        <name>ATP</name>
        <dbReference type="ChEBI" id="CHEBI:30616"/>
    </ligand>
</feature>
<sequence>MRLILLGPPGAGKGTQAGYICEALGIPQISTGDMLRAAVKAGTPLGQQAKQVMDEGGLVPDDVILGLIQERIGEPDCANGFLFDGFPRTIAQADGLNEQGIGIDAVVEIQVPDEAIVERMSGRRVHPGSGRVYHVVHNPPQQAGKDDVTGEELVQRDDDREETVRHRLSVYHEQTRPLVDYYSRWAERGGDGAPRYITVDGQRPVEMVRDEILAALQGN</sequence>
<comment type="subunit">
    <text evidence="5 7">Monomer.</text>
</comment>
<keyword evidence="5 7" id="KW-0067">ATP-binding</keyword>
<comment type="caution">
    <text evidence="9">The sequence shown here is derived from an EMBL/GenBank/DDBJ whole genome shotgun (WGS) entry which is preliminary data.</text>
</comment>
<keyword evidence="3 5" id="KW-0547">Nucleotide-binding</keyword>
<proteinExistence type="inferred from homology"/>
<dbReference type="GO" id="GO:0016301">
    <property type="term" value="F:kinase activity"/>
    <property type="evidence" value="ECO:0007669"/>
    <property type="project" value="UniProtKB-KW"/>
</dbReference>
<feature type="domain" description="Adenylate kinase active site lid" evidence="8">
    <location>
        <begin position="123"/>
        <end position="158"/>
    </location>
</feature>
<keyword evidence="4 5" id="KW-0418">Kinase</keyword>
<dbReference type="Proteomes" id="UP000738126">
    <property type="component" value="Unassembled WGS sequence"/>
</dbReference>
<feature type="region of interest" description="NMP" evidence="5">
    <location>
        <begin position="30"/>
        <end position="59"/>
    </location>
</feature>
<dbReference type="HAMAP" id="MF_00235">
    <property type="entry name" value="Adenylate_kinase_Adk"/>
    <property type="match status" value="1"/>
</dbReference>
<evidence type="ECO:0000256" key="5">
    <source>
        <dbReference type="HAMAP-Rule" id="MF_00235"/>
    </source>
</evidence>
<keyword evidence="1 5" id="KW-0808">Transferase</keyword>
<evidence type="ECO:0000256" key="4">
    <source>
        <dbReference type="ARBA" id="ARBA00022777"/>
    </source>
</evidence>
<feature type="binding site" evidence="5">
    <location>
        <position position="36"/>
    </location>
    <ligand>
        <name>AMP</name>
        <dbReference type="ChEBI" id="CHEBI:456215"/>
    </ligand>
</feature>
<dbReference type="CDD" id="cd01428">
    <property type="entry name" value="ADK"/>
    <property type="match status" value="1"/>
</dbReference>
<dbReference type="InterPro" id="IPR027417">
    <property type="entry name" value="P-loop_NTPase"/>
</dbReference>
<feature type="binding site" evidence="5">
    <location>
        <position position="167"/>
    </location>
    <ligand>
        <name>AMP</name>
        <dbReference type="ChEBI" id="CHEBI:456215"/>
    </ligand>
</feature>
<dbReference type="RefSeq" id="WP_200260289.1">
    <property type="nucleotide sequence ID" value="NZ_NRSH01000125.1"/>
</dbReference>
<keyword evidence="10" id="KW-1185">Reference proteome</keyword>
<evidence type="ECO:0000256" key="7">
    <source>
        <dbReference type="RuleBase" id="RU003331"/>
    </source>
</evidence>
<comment type="caution">
    <text evidence="5">Lacks conserved residue(s) required for the propagation of feature annotation.</text>
</comment>
<feature type="binding site" evidence="5">
    <location>
        <position position="92"/>
    </location>
    <ligand>
        <name>AMP</name>
        <dbReference type="ChEBI" id="CHEBI:456215"/>
    </ligand>
</feature>
<gene>
    <name evidence="5" type="primary">adk</name>
    <name evidence="9" type="ORF">CKO13_09760</name>
</gene>
<feature type="binding site" evidence="5">
    <location>
        <begin position="132"/>
        <end position="133"/>
    </location>
    <ligand>
        <name>ATP</name>
        <dbReference type="ChEBI" id="CHEBI:30616"/>
    </ligand>
</feature>
<dbReference type="InterPro" id="IPR006259">
    <property type="entry name" value="Adenyl_kin_sub"/>
</dbReference>
<name>A0ABS1E6D0_9GAMM</name>
<dbReference type="PANTHER" id="PTHR23359">
    <property type="entry name" value="NUCLEOTIDE KINASE"/>
    <property type="match status" value="1"/>
</dbReference>
<feature type="binding site" evidence="5">
    <location>
        <position position="31"/>
    </location>
    <ligand>
        <name>AMP</name>
        <dbReference type="ChEBI" id="CHEBI:456215"/>
    </ligand>
</feature>
<evidence type="ECO:0000256" key="6">
    <source>
        <dbReference type="RuleBase" id="RU003330"/>
    </source>
</evidence>
<keyword evidence="5" id="KW-0963">Cytoplasm</keyword>
<protein>
    <recommendedName>
        <fullName evidence="5 7">Adenylate kinase</fullName>
        <shortName evidence="5">AK</shortName>
        <ecNumber evidence="5 7">2.7.4.3</ecNumber>
    </recommendedName>
    <alternativeName>
        <fullName evidence="5">ATP-AMP transphosphorylase</fullName>
    </alternativeName>
    <alternativeName>
        <fullName evidence="5">ATP:AMP phosphotransferase</fullName>
    </alternativeName>
    <alternativeName>
        <fullName evidence="5">Adenylate monophosphate kinase</fullName>
    </alternativeName>
</protein>
<comment type="similarity">
    <text evidence="5 6">Belongs to the adenylate kinase family.</text>
</comment>
<dbReference type="EMBL" id="NRSH01000125">
    <property type="protein sequence ID" value="MBK1727296.1"/>
    <property type="molecule type" value="Genomic_DNA"/>
</dbReference>